<feature type="transmembrane region" description="Helical" evidence="11">
    <location>
        <begin position="161"/>
        <end position="180"/>
    </location>
</feature>
<feature type="coiled-coil region" evidence="9">
    <location>
        <begin position="206"/>
        <end position="243"/>
    </location>
</feature>
<evidence type="ECO:0000259" key="12">
    <source>
        <dbReference type="Pfam" id="PF07730"/>
    </source>
</evidence>
<evidence type="ECO:0000256" key="1">
    <source>
        <dbReference type="ARBA" id="ARBA00000085"/>
    </source>
</evidence>
<feature type="transmembrane region" description="Helical" evidence="11">
    <location>
        <begin position="186"/>
        <end position="206"/>
    </location>
</feature>
<evidence type="ECO:0000256" key="6">
    <source>
        <dbReference type="ARBA" id="ARBA00022777"/>
    </source>
</evidence>
<gene>
    <name evidence="13" type="ORF">E4A49_06350</name>
</gene>
<dbReference type="EMBL" id="SPKT01000010">
    <property type="protein sequence ID" value="TFH99264.1"/>
    <property type="molecule type" value="Genomic_DNA"/>
</dbReference>
<keyword evidence="5" id="KW-0547">Nucleotide-binding</keyword>
<evidence type="ECO:0000256" key="9">
    <source>
        <dbReference type="SAM" id="Coils"/>
    </source>
</evidence>
<evidence type="ECO:0000256" key="5">
    <source>
        <dbReference type="ARBA" id="ARBA00022741"/>
    </source>
</evidence>
<dbReference type="Gene3D" id="3.30.565.10">
    <property type="entry name" value="Histidine kinase-like ATPase, C-terminal domain"/>
    <property type="match status" value="1"/>
</dbReference>
<dbReference type="PANTHER" id="PTHR24421:SF10">
    <property type="entry name" value="NITRATE_NITRITE SENSOR PROTEIN NARQ"/>
    <property type="match status" value="1"/>
</dbReference>
<accession>A0ABY2K3I3</accession>
<dbReference type="InterPro" id="IPR036890">
    <property type="entry name" value="HATPase_C_sf"/>
</dbReference>
<keyword evidence="7" id="KW-0067">ATP-binding</keyword>
<dbReference type="InterPro" id="IPR050482">
    <property type="entry name" value="Sensor_HK_TwoCompSys"/>
</dbReference>
<evidence type="ECO:0000256" key="8">
    <source>
        <dbReference type="ARBA" id="ARBA00023012"/>
    </source>
</evidence>
<evidence type="ECO:0000256" key="7">
    <source>
        <dbReference type="ARBA" id="ARBA00022840"/>
    </source>
</evidence>
<keyword evidence="9" id="KW-0175">Coiled coil</keyword>
<feature type="transmembrane region" description="Helical" evidence="11">
    <location>
        <begin position="136"/>
        <end position="154"/>
    </location>
</feature>
<evidence type="ECO:0000256" key="11">
    <source>
        <dbReference type="SAM" id="Phobius"/>
    </source>
</evidence>
<evidence type="ECO:0000256" key="4">
    <source>
        <dbReference type="ARBA" id="ARBA00022679"/>
    </source>
</evidence>
<keyword evidence="14" id="KW-1185">Reference proteome</keyword>
<keyword evidence="4" id="KW-0808">Transferase</keyword>
<keyword evidence="11" id="KW-0472">Membrane</keyword>
<feature type="region of interest" description="Disordered" evidence="10">
    <location>
        <begin position="384"/>
        <end position="408"/>
    </location>
</feature>
<organism evidence="13 14">
    <name type="scientific">Micrococcus lylae</name>
    <dbReference type="NCBI Taxonomy" id="1273"/>
    <lineage>
        <taxon>Bacteria</taxon>
        <taxon>Bacillati</taxon>
        <taxon>Actinomycetota</taxon>
        <taxon>Actinomycetes</taxon>
        <taxon>Micrococcales</taxon>
        <taxon>Micrococcaceae</taxon>
        <taxon>Micrococcus</taxon>
    </lineage>
</organism>
<evidence type="ECO:0000313" key="13">
    <source>
        <dbReference type="EMBL" id="TFH99264.1"/>
    </source>
</evidence>
<keyword evidence="11" id="KW-1133">Transmembrane helix</keyword>
<evidence type="ECO:0000256" key="3">
    <source>
        <dbReference type="ARBA" id="ARBA00022553"/>
    </source>
</evidence>
<sequence length="453" mass="49138">MTAPPAHSGTSRILRMSADPAPASRLPHWLQAEPVRRWIRITVITVCLLLMGVDLLTTVLEEVWGIGMDSTDLARELEVDPADLEPVISPYADMVVNWAPALLTILVMLQPSVGALMTLLYMALFVALSARLDNNLVDVFAPIAGAVFVAPVVARYSRRRFAVGIGIAYLVLLAVGLAVSPWDPEGVDMVILTGLAACTTVPALIIRRARLRARAQQAALETAAQREREAAEAERQRIAAELHDVVAHGLTIISMQAAMLQTTEDPDRRRGSEQAIESAARQSLVDLRRMLTALRGTDRNAATVGADGVQDLCARIEEFAGRLEDAGFRVERDLRDLEDLPPSLEFTVLRLVQEATTNILKHATAGGLVVLHSALHDGHLDLEVSSPLDQSAESGERTEGEPGRRRRRCVPSGFGLAGMHERVAVFGGRLTAGPDLDSELGLRWVVSAELPTR</sequence>
<evidence type="ECO:0000313" key="14">
    <source>
        <dbReference type="Proteomes" id="UP000297477"/>
    </source>
</evidence>
<evidence type="ECO:0000256" key="2">
    <source>
        <dbReference type="ARBA" id="ARBA00012438"/>
    </source>
</evidence>
<keyword evidence="6" id="KW-0418">Kinase</keyword>
<feature type="transmembrane region" description="Helical" evidence="11">
    <location>
        <begin position="38"/>
        <end position="60"/>
    </location>
</feature>
<dbReference type="CDD" id="cd16917">
    <property type="entry name" value="HATPase_UhpB-NarQ-NarX-like"/>
    <property type="match status" value="1"/>
</dbReference>
<dbReference type="EC" id="2.7.13.3" evidence="2"/>
<protein>
    <recommendedName>
        <fullName evidence="2">histidine kinase</fullName>
        <ecNumber evidence="2">2.7.13.3</ecNumber>
    </recommendedName>
</protein>
<keyword evidence="8" id="KW-0902">Two-component regulatory system</keyword>
<reference evidence="13 14" key="1">
    <citation type="submission" date="2019-03" db="EMBL/GenBank/DDBJ databases">
        <title>Reclassification of Micrococcus aloeverae and Micrococcus yunnanensis as later heterotypic synonyms of Micrococcus luteus.</title>
        <authorList>
            <person name="Huang C.-H."/>
        </authorList>
    </citation>
    <scope>NUCLEOTIDE SEQUENCE [LARGE SCALE GENOMIC DNA]</scope>
    <source>
        <strain evidence="13 14">BCRC 12151</strain>
    </source>
</reference>
<name>A0ABY2K3I3_9MICC</name>
<dbReference type="Gene3D" id="1.20.5.1930">
    <property type="match status" value="1"/>
</dbReference>
<dbReference type="Proteomes" id="UP000297477">
    <property type="component" value="Unassembled WGS sequence"/>
</dbReference>
<feature type="domain" description="Signal transduction histidine kinase subgroup 3 dimerisation and phosphoacceptor" evidence="12">
    <location>
        <begin position="234"/>
        <end position="297"/>
    </location>
</feature>
<dbReference type="SUPFAM" id="SSF55874">
    <property type="entry name" value="ATPase domain of HSP90 chaperone/DNA topoisomerase II/histidine kinase"/>
    <property type="match status" value="1"/>
</dbReference>
<feature type="transmembrane region" description="Helical" evidence="11">
    <location>
        <begin position="101"/>
        <end position="124"/>
    </location>
</feature>
<comment type="caution">
    <text evidence="13">The sequence shown here is derived from an EMBL/GenBank/DDBJ whole genome shotgun (WGS) entry which is preliminary data.</text>
</comment>
<evidence type="ECO:0000256" key="10">
    <source>
        <dbReference type="SAM" id="MobiDB-lite"/>
    </source>
</evidence>
<proteinExistence type="predicted"/>
<keyword evidence="11" id="KW-0812">Transmembrane</keyword>
<dbReference type="Pfam" id="PF07730">
    <property type="entry name" value="HisKA_3"/>
    <property type="match status" value="1"/>
</dbReference>
<keyword evidence="3" id="KW-0597">Phosphoprotein</keyword>
<dbReference type="InterPro" id="IPR011712">
    <property type="entry name" value="Sig_transdc_His_kin_sub3_dim/P"/>
</dbReference>
<dbReference type="PANTHER" id="PTHR24421">
    <property type="entry name" value="NITRATE/NITRITE SENSOR PROTEIN NARX-RELATED"/>
    <property type="match status" value="1"/>
</dbReference>
<comment type="catalytic activity">
    <reaction evidence="1">
        <text>ATP + protein L-histidine = ADP + protein N-phospho-L-histidine.</text>
        <dbReference type="EC" id="2.7.13.3"/>
    </reaction>
</comment>
<feature type="compositionally biased region" description="Basic and acidic residues" evidence="10">
    <location>
        <begin position="394"/>
        <end position="403"/>
    </location>
</feature>